<dbReference type="Gene3D" id="3.20.20.30">
    <property type="entry name" value="Luciferase-like domain"/>
    <property type="match status" value="1"/>
</dbReference>
<feature type="domain" description="Luciferase-like" evidence="2">
    <location>
        <begin position="9"/>
        <end position="292"/>
    </location>
</feature>
<name>A0ABP8XBU3_9MICO</name>
<keyword evidence="4" id="KW-1185">Reference proteome</keyword>
<dbReference type="EMBL" id="BAABHM010000011">
    <property type="protein sequence ID" value="GAA4703708.1"/>
    <property type="molecule type" value="Genomic_DNA"/>
</dbReference>
<protein>
    <submittedName>
        <fullName evidence="3">TIGR03885 family FMN-dependent LLM class oxidoreductase</fullName>
    </submittedName>
</protein>
<gene>
    <name evidence="3" type="ORF">GCM10023198_26460</name>
</gene>
<dbReference type="InterPro" id="IPR050564">
    <property type="entry name" value="F420-G6PD/mer"/>
</dbReference>
<reference evidence="4" key="1">
    <citation type="journal article" date="2019" name="Int. J. Syst. Evol. Microbiol.">
        <title>The Global Catalogue of Microorganisms (GCM) 10K type strain sequencing project: providing services to taxonomists for standard genome sequencing and annotation.</title>
        <authorList>
            <consortium name="The Broad Institute Genomics Platform"/>
            <consortium name="The Broad Institute Genome Sequencing Center for Infectious Disease"/>
            <person name="Wu L."/>
            <person name="Ma J."/>
        </authorList>
    </citation>
    <scope>NUCLEOTIDE SEQUENCE [LARGE SCALE GENOMIC DNA]</scope>
    <source>
        <strain evidence="4">JCM 17975</strain>
    </source>
</reference>
<keyword evidence="1" id="KW-0560">Oxidoreductase</keyword>
<dbReference type="RefSeq" id="WP_253867739.1">
    <property type="nucleotide sequence ID" value="NZ_BAABHM010000011.1"/>
</dbReference>
<dbReference type="InterPro" id="IPR036661">
    <property type="entry name" value="Luciferase-like_sf"/>
</dbReference>
<dbReference type="InterPro" id="IPR011251">
    <property type="entry name" value="Luciferase-like_dom"/>
</dbReference>
<comment type="caution">
    <text evidence="3">The sequence shown here is derived from an EMBL/GenBank/DDBJ whole genome shotgun (WGS) entry which is preliminary data.</text>
</comment>
<proteinExistence type="predicted"/>
<sequence length="318" mass="33964">MTVVGFHVSHEQLPPGEGLRVARLAQNAGFDAAMCSDHLAPWSERQGESGLAWPWLGAALAGTDLSYGTVCAPGQRYHPVIIAQAVATLGAMFPGRFWVALGSGENLNEHVTGDPWPPKADRDARLAECVHVIRALLRGEEVDHKGLVVAHQARLWTLPEVVPPLLCPALTAGTAARHAAWADGLITVNQPVADLRRIVEAYREAGGAGEVMVQVHLSWAPDLAEAEAVALDQWRTNTGTPATAADTATTAAFDARAADVGIAEVRRAVLVSADLGELTARLADLRDAGADRLYLHHVGRRQDEFVEAFGEHVLPALR</sequence>
<accession>A0ABP8XBU3</accession>
<dbReference type="CDD" id="cd01097">
    <property type="entry name" value="Tetrahydromethanopterin_reductase"/>
    <property type="match status" value="1"/>
</dbReference>
<evidence type="ECO:0000259" key="2">
    <source>
        <dbReference type="Pfam" id="PF00296"/>
    </source>
</evidence>
<organism evidence="3 4">
    <name type="scientific">Promicromonospora umidemergens</name>
    <dbReference type="NCBI Taxonomy" id="629679"/>
    <lineage>
        <taxon>Bacteria</taxon>
        <taxon>Bacillati</taxon>
        <taxon>Actinomycetota</taxon>
        <taxon>Actinomycetes</taxon>
        <taxon>Micrococcales</taxon>
        <taxon>Promicromonosporaceae</taxon>
        <taxon>Promicromonospora</taxon>
    </lineage>
</organism>
<dbReference type="InterPro" id="IPR023907">
    <property type="entry name" value="Non-F420_Flavin_OxRdtase"/>
</dbReference>
<evidence type="ECO:0000313" key="4">
    <source>
        <dbReference type="Proteomes" id="UP001500843"/>
    </source>
</evidence>
<dbReference type="Proteomes" id="UP001500843">
    <property type="component" value="Unassembled WGS sequence"/>
</dbReference>
<dbReference type="NCBIfam" id="TIGR03885">
    <property type="entry name" value="flavin_revert"/>
    <property type="match status" value="1"/>
</dbReference>
<dbReference type="PANTHER" id="PTHR43244:SF1">
    <property type="entry name" value="5,10-METHYLENETETRAHYDROMETHANOPTERIN REDUCTASE"/>
    <property type="match status" value="1"/>
</dbReference>
<dbReference type="Pfam" id="PF00296">
    <property type="entry name" value="Bac_luciferase"/>
    <property type="match status" value="1"/>
</dbReference>
<dbReference type="InterPro" id="IPR019945">
    <property type="entry name" value="F420_G6P_DH-rel"/>
</dbReference>
<dbReference type="NCBIfam" id="TIGR03557">
    <property type="entry name" value="F420_G6P_family"/>
    <property type="match status" value="1"/>
</dbReference>
<evidence type="ECO:0000313" key="3">
    <source>
        <dbReference type="EMBL" id="GAA4703708.1"/>
    </source>
</evidence>
<dbReference type="PANTHER" id="PTHR43244">
    <property type="match status" value="1"/>
</dbReference>
<dbReference type="SUPFAM" id="SSF51679">
    <property type="entry name" value="Bacterial luciferase-like"/>
    <property type="match status" value="1"/>
</dbReference>
<evidence type="ECO:0000256" key="1">
    <source>
        <dbReference type="ARBA" id="ARBA00023002"/>
    </source>
</evidence>